<gene>
    <name evidence="1" type="ORF">NGM99_03235</name>
</gene>
<protein>
    <submittedName>
        <fullName evidence="1">Type II toxin-antitoxin system PemK/MazF family toxin</fullName>
    </submittedName>
</protein>
<organism evidence="1 2">
    <name type="scientific">Mesorhizobium liriopis</name>
    <dbReference type="NCBI Taxonomy" id="2953882"/>
    <lineage>
        <taxon>Bacteria</taxon>
        <taxon>Pseudomonadati</taxon>
        <taxon>Pseudomonadota</taxon>
        <taxon>Alphaproteobacteria</taxon>
        <taxon>Hyphomicrobiales</taxon>
        <taxon>Phyllobacteriaceae</taxon>
        <taxon>Mesorhizobium</taxon>
    </lineage>
</organism>
<dbReference type="Pfam" id="PF02452">
    <property type="entry name" value="PemK_toxin"/>
    <property type="match status" value="1"/>
</dbReference>
<sequence>MGIREHPLQGSLVTVDYSAGGFVEPEMVKRRLAVVLSPKITARPKLCTIVPLSLTAPLKEMPYHKQIRLPFELPREWGDMERWIKGDMVNAVGFHRIDLLRLGKDDRGKRVYQTAALPADLMKLVRQCVLHGLGLSSLTKHL</sequence>
<dbReference type="RefSeq" id="WP_252815953.1">
    <property type="nucleotide sequence ID" value="NZ_JAMXQS010000002.1"/>
</dbReference>
<evidence type="ECO:0000313" key="2">
    <source>
        <dbReference type="Proteomes" id="UP001205906"/>
    </source>
</evidence>
<evidence type="ECO:0000313" key="1">
    <source>
        <dbReference type="EMBL" id="MCO6048799.1"/>
    </source>
</evidence>
<proteinExistence type="predicted"/>
<comment type="caution">
    <text evidence="1">The sequence shown here is derived from an EMBL/GenBank/DDBJ whole genome shotgun (WGS) entry which is preliminary data.</text>
</comment>
<keyword evidence="2" id="KW-1185">Reference proteome</keyword>
<dbReference type="Gene3D" id="2.30.30.110">
    <property type="match status" value="1"/>
</dbReference>
<dbReference type="InterPro" id="IPR011067">
    <property type="entry name" value="Plasmid_toxin/cell-grow_inhib"/>
</dbReference>
<dbReference type="SUPFAM" id="SSF50118">
    <property type="entry name" value="Cell growth inhibitor/plasmid maintenance toxic component"/>
    <property type="match status" value="1"/>
</dbReference>
<reference evidence="1 2" key="1">
    <citation type="submission" date="2022-06" db="EMBL/GenBank/DDBJ databases">
        <title>Mesorhizobium sp. strain RP14 Genome sequencing and assembly.</title>
        <authorList>
            <person name="Kim I."/>
        </authorList>
    </citation>
    <scope>NUCLEOTIDE SEQUENCE [LARGE SCALE GENOMIC DNA]</scope>
    <source>
        <strain evidence="2">RP14(2022)</strain>
    </source>
</reference>
<dbReference type="InterPro" id="IPR003477">
    <property type="entry name" value="PemK-like"/>
</dbReference>
<name>A0ABT1C1V7_9HYPH</name>
<dbReference type="EMBL" id="JAMXQS010000002">
    <property type="protein sequence ID" value="MCO6048799.1"/>
    <property type="molecule type" value="Genomic_DNA"/>
</dbReference>
<accession>A0ABT1C1V7</accession>
<dbReference type="Proteomes" id="UP001205906">
    <property type="component" value="Unassembled WGS sequence"/>
</dbReference>